<evidence type="ECO:0000256" key="1">
    <source>
        <dbReference type="SAM" id="MobiDB-lite"/>
    </source>
</evidence>
<reference evidence="2" key="2">
    <citation type="journal article" date="2015" name="Data Brief">
        <title>Shoot transcriptome of the giant reed, Arundo donax.</title>
        <authorList>
            <person name="Barrero R.A."/>
            <person name="Guerrero F.D."/>
            <person name="Moolhuijzen P."/>
            <person name="Goolsby J.A."/>
            <person name="Tidwell J."/>
            <person name="Bellgard S.E."/>
            <person name="Bellgard M.I."/>
        </authorList>
    </citation>
    <scope>NUCLEOTIDE SEQUENCE</scope>
    <source>
        <tissue evidence="2">Shoot tissue taken approximately 20 cm above the soil surface</tissue>
    </source>
</reference>
<dbReference type="AlphaFoldDB" id="A0A0A9BSY4"/>
<reference evidence="2" key="1">
    <citation type="submission" date="2014-09" db="EMBL/GenBank/DDBJ databases">
        <authorList>
            <person name="Magalhaes I.L.F."/>
            <person name="Oliveira U."/>
            <person name="Santos F.R."/>
            <person name="Vidigal T.H.D.A."/>
            <person name="Brescovit A.D."/>
            <person name="Santos A.J."/>
        </authorList>
    </citation>
    <scope>NUCLEOTIDE SEQUENCE</scope>
    <source>
        <tissue evidence="2">Shoot tissue taken approximately 20 cm above the soil surface</tissue>
    </source>
</reference>
<feature type="region of interest" description="Disordered" evidence="1">
    <location>
        <begin position="1"/>
        <end position="30"/>
    </location>
</feature>
<dbReference type="EMBL" id="GBRH01233605">
    <property type="protein sequence ID" value="JAD64290.1"/>
    <property type="molecule type" value="Transcribed_RNA"/>
</dbReference>
<evidence type="ECO:0000313" key="2">
    <source>
        <dbReference type="EMBL" id="JAD64290.1"/>
    </source>
</evidence>
<organism evidence="2">
    <name type="scientific">Arundo donax</name>
    <name type="common">Giant reed</name>
    <name type="synonym">Donax arundinaceus</name>
    <dbReference type="NCBI Taxonomy" id="35708"/>
    <lineage>
        <taxon>Eukaryota</taxon>
        <taxon>Viridiplantae</taxon>
        <taxon>Streptophyta</taxon>
        <taxon>Embryophyta</taxon>
        <taxon>Tracheophyta</taxon>
        <taxon>Spermatophyta</taxon>
        <taxon>Magnoliopsida</taxon>
        <taxon>Liliopsida</taxon>
        <taxon>Poales</taxon>
        <taxon>Poaceae</taxon>
        <taxon>PACMAD clade</taxon>
        <taxon>Arundinoideae</taxon>
        <taxon>Arundineae</taxon>
        <taxon>Arundo</taxon>
    </lineage>
</organism>
<proteinExistence type="predicted"/>
<accession>A0A0A9BSY4</accession>
<protein>
    <submittedName>
        <fullName evidence="2">Uncharacterized protein</fullName>
    </submittedName>
</protein>
<sequence>MGGRCRGRPNERGRHRLVSSVDEAGGVNLP</sequence>
<name>A0A0A9BSY4_ARUDO</name>